<dbReference type="EMBL" id="JABWGO010000015">
    <property type="protein sequence ID" value="NUW46301.1"/>
    <property type="molecule type" value="Genomic_DNA"/>
</dbReference>
<feature type="transmembrane region" description="Helical" evidence="1">
    <location>
        <begin position="24"/>
        <end position="48"/>
    </location>
</feature>
<keyword evidence="1" id="KW-1133">Transmembrane helix</keyword>
<evidence type="ECO:0000313" key="3">
    <source>
        <dbReference type="Proteomes" id="UP000546126"/>
    </source>
</evidence>
<protein>
    <submittedName>
        <fullName evidence="2">Uncharacterized protein</fullName>
    </submittedName>
</protein>
<name>A0A7Y6IXN6_9ACTN</name>
<sequence>MAVVSSPPPVSPGPSGQPPRQTGLVVGLAFAGAFGYWVVNVLLGLIVIRFDSRVAVGVGAAVLALGALGGGVLLVSRRKPWALGLGLGLMIGWALASIVTAGFCTGLNPNLYA</sequence>
<proteinExistence type="predicted"/>
<comment type="caution">
    <text evidence="2">The sequence shown here is derived from an EMBL/GenBank/DDBJ whole genome shotgun (WGS) entry which is preliminary data.</text>
</comment>
<keyword evidence="1" id="KW-0812">Transmembrane</keyword>
<evidence type="ECO:0000256" key="1">
    <source>
        <dbReference type="SAM" id="Phobius"/>
    </source>
</evidence>
<reference evidence="2 3" key="1">
    <citation type="submission" date="2020-06" db="EMBL/GenBank/DDBJ databases">
        <authorList>
            <person name="Chanama M."/>
        </authorList>
    </citation>
    <scope>NUCLEOTIDE SEQUENCE [LARGE SCALE GENOMIC DNA]</scope>
    <source>
        <strain evidence="2 3">TBRC6557</strain>
    </source>
</reference>
<keyword evidence="1" id="KW-0472">Membrane</keyword>
<accession>A0A7Y6IXN6</accession>
<evidence type="ECO:0000313" key="2">
    <source>
        <dbReference type="EMBL" id="NUW46301.1"/>
    </source>
</evidence>
<feature type="transmembrane region" description="Helical" evidence="1">
    <location>
        <begin position="82"/>
        <end position="103"/>
    </location>
</feature>
<dbReference type="AlphaFoldDB" id="A0A7Y6IXN6"/>
<gene>
    <name evidence="2" type="ORF">HT134_40245</name>
</gene>
<feature type="transmembrane region" description="Helical" evidence="1">
    <location>
        <begin position="54"/>
        <end position="75"/>
    </location>
</feature>
<keyword evidence="3" id="KW-1185">Reference proteome</keyword>
<dbReference type="Proteomes" id="UP000546126">
    <property type="component" value="Unassembled WGS sequence"/>
</dbReference>
<organism evidence="2 3">
    <name type="scientific">Nonomuraea rhodomycinica</name>
    <dbReference type="NCBI Taxonomy" id="1712872"/>
    <lineage>
        <taxon>Bacteria</taxon>
        <taxon>Bacillati</taxon>
        <taxon>Actinomycetota</taxon>
        <taxon>Actinomycetes</taxon>
        <taxon>Streptosporangiales</taxon>
        <taxon>Streptosporangiaceae</taxon>
        <taxon>Nonomuraea</taxon>
    </lineage>
</organism>